<protein>
    <recommendedName>
        <fullName evidence="4">DUF4470 domain-containing protein</fullName>
    </recommendedName>
</protein>
<dbReference type="AlphaFoldDB" id="R7SAL2"/>
<feature type="region of interest" description="Disordered" evidence="1">
    <location>
        <begin position="66"/>
        <end position="87"/>
    </location>
</feature>
<dbReference type="GeneID" id="19408890"/>
<organism evidence="2 3">
    <name type="scientific">Trametes versicolor (strain FP-101664)</name>
    <name type="common">White-rot fungus</name>
    <name type="synonym">Coriolus versicolor</name>
    <dbReference type="NCBI Taxonomy" id="717944"/>
    <lineage>
        <taxon>Eukaryota</taxon>
        <taxon>Fungi</taxon>
        <taxon>Dikarya</taxon>
        <taxon>Basidiomycota</taxon>
        <taxon>Agaricomycotina</taxon>
        <taxon>Agaricomycetes</taxon>
        <taxon>Polyporales</taxon>
        <taxon>Polyporaceae</taxon>
        <taxon>Trametes</taxon>
    </lineage>
</organism>
<feature type="compositionally biased region" description="Basic and acidic residues" evidence="1">
    <location>
        <begin position="71"/>
        <end position="87"/>
    </location>
</feature>
<dbReference type="EMBL" id="JH711797">
    <property type="protein sequence ID" value="EIW51999.1"/>
    <property type="molecule type" value="Genomic_DNA"/>
</dbReference>
<evidence type="ECO:0000256" key="1">
    <source>
        <dbReference type="SAM" id="MobiDB-lite"/>
    </source>
</evidence>
<reference evidence="3" key="1">
    <citation type="journal article" date="2012" name="Science">
        <title>The Paleozoic origin of enzymatic lignin decomposition reconstructed from 31 fungal genomes.</title>
        <authorList>
            <person name="Floudas D."/>
            <person name="Binder M."/>
            <person name="Riley R."/>
            <person name="Barry K."/>
            <person name="Blanchette R.A."/>
            <person name="Henrissat B."/>
            <person name="Martinez A.T."/>
            <person name="Otillar R."/>
            <person name="Spatafora J.W."/>
            <person name="Yadav J.S."/>
            <person name="Aerts A."/>
            <person name="Benoit I."/>
            <person name="Boyd A."/>
            <person name="Carlson A."/>
            <person name="Copeland A."/>
            <person name="Coutinho P.M."/>
            <person name="de Vries R.P."/>
            <person name="Ferreira P."/>
            <person name="Findley K."/>
            <person name="Foster B."/>
            <person name="Gaskell J."/>
            <person name="Glotzer D."/>
            <person name="Gorecki P."/>
            <person name="Heitman J."/>
            <person name="Hesse C."/>
            <person name="Hori C."/>
            <person name="Igarashi K."/>
            <person name="Jurgens J.A."/>
            <person name="Kallen N."/>
            <person name="Kersten P."/>
            <person name="Kohler A."/>
            <person name="Kuees U."/>
            <person name="Kumar T.K.A."/>
            <person name="Kuo A."/>
            <person name="LaButti K."/>
            <person name="Larrondo L.F."/>
            <person name="Lindquist E."/>
            <person name="Ling A."/>
            <person name="Lombard V."/>
            <person name="Lucas S."/>
            <person name="Lundell T."/>
            <person name="Martin R."/>
            <person name="McLaughlin D.J."/>
            <person name="Morgenstern I."/>
            <person name="Morin E."/>
            <person name="Murat C."/>
            <person name="Nagy L.G."/>
            <person name="Nolan M."/>
            <person name="Ohm R.A."/>
            <person name="Patyshakuliyeva A."/>
            <person name="Rokas A."/>
            <person name="Ruiz-Duenas F.J."/>
            <person name="Sabat G."/>
            <person name="Salamov A."/>
            <person name="Samejima M."/>
            <person name="Schmutz J."/>
            <person name="Slot J.C."/>
            <person name="St John F."/>
            <person name="Stenlid J."/>
            <person name="Sun H."/>
            <person name="Sun S."/>
            <person name="Syed K."/>
            <person name="Tsang A."/>
            <person name="Wiebenga A."/>
            <person name="Young D."/>
            <person name="Pisabarro A."/>
            <person name="Eastwood D.C."/>
            <person name="Martin F."/>
            <person name="Cullen D."/>
            <person name="Grigoriev I.V."/>
            <person name="Hibbett D.S."/>
        </authorList>
    </citation>
    <scope>NUCLEOTIDE SEQUENCE [LARGE SCALE GENOMIC DNA]</scope>
    <source>
        <strain evidence="3">FP-101664</strain>
    </source>
</reference>
<dbReference type="Proteomes" id="UP000054317">
    <property type="component" value="Unassembled WGS sequence"/>
</dbReference>
<keyword evidence="3" id="KW-1185">Reference proteome</keyword>
<accession>R7SAL2</accession>
<gene>
    <name evidence="2" type="ORF">TRAVEDRAFT_136302</name>
</gene>
<dbReference type="RefSeq" id="XP_008045108.1">
    <property type="nucleotide sequence ID" value="XM_008046917.1"/>
</dbReference>
<sequence length="665" mass="74753">MYSFCAAVMPGYCYDRLMSVVRDLTHELSKSPPALPAWLHVDANTVPEVLHALQYWTTAQKTTRKTLAHHTYQEPETHSGGDGGDFRRQLRDSLMEERRQIEAMLRGLSDTRLLSLKWMPEGTSVSEGRAFVESNMEMLVNRMQQMCSTGKVPTHEQEWYKLTKTFVPPAELRGRHPGFEQAWTTTTQCDDVEQAAAGKSTDVAFTQINSQIENEWRTNITLFDSNCDNPKYHPGGDGYDTMSGDVFEPVGCVEDFNQRNKEGPQGPAKNNADTTAWDIFSTFFDEIVNALKGLKGHITVELIAGGLSEELAKMRLGGDGTRPANFPTKYTRMWLSNVPDYTHGPMNIAQYVVPSLQDDQRAGASCNCLLNTGAWRNGDDYFYTYTQLLPQDVPRYLGCRVIRSQAVMDVLVLGPLPLPRPLSDLASRDELTTWLTRVLFNTLIPGRTCMPPQNVRLPNNLVAFFGLLMHLNRVGYPAHWLSDFLGRVLIAITSALPAGFSCEPEDILVWEAKVTATLPFSTFMGYGSQSPYEPVTRLLFYKPSVDVPGTLIGGMRRIFEGTASPPPGTFFVLTAQELVQYDTRIRFRLSKRRVERMHVEKWSMVAYRQDTGQQGTYSQHPPMILEVAEEMFLHSHSSCVSCTMGSRQRAHGCCISPLRVARDAL</sequence>
<name>R7SAL2_TRAVS</name>
<evidence type="ECO:0000313" key="2">
    <source>
        <dbReference type="EMBL" id="EIW51999.1"/>
    </source>
</evidence>
<dbReference type="OrthoDB" id="2423701at2759"/>
<evidence type="ECO:0008006" key="4">
    <source>
        <dbReference type="Google" id="ProtNLM"/>
    </source>
</evidence>
<dbReference type="KEGG" id="tvs:TRAVEDRAFT_136302"/>
<proteinExistence type="predicted"/>
<dbReference type="OMA" id="QHWISEY"/>
<evidence type="ECO:0000313" key="3">
    <source>
        <dbReference type="Proteomes" id="UP000054317"/>
    </source>
</evidence>